<proteinExistence type="predicted"/>
<dbReference type="PATRIC" id="fig|742737.3.peg.302"/>
<keyword evidence="2" id="KW-0418">Kinase</keyword>
<evidence type="ECO:0000256" key="2">
    <source>
        <dbReference type="ARBA" id="ARBA00022777"/>
    </source>
</evidence>
<dbReference type="Pfam" id="PF02734">
    <property type="entry name" value="Dak2"/>
    <property type="match status" value="1"/>
</dbReference>
<evidence type="ECO:0000256" key="1">
    <source>
        <dbReference type="ARBA" id="ARBA00022679"/>
    </source>
</evidence>
<dbReference type="Gene3D" id="1.25.40.340">
    <property type="match status" value="1"/>
</dbReference>
<dbReference type="InterPro" id="IPR050861">
    <property type="entry name" value="Dihydroxyacetone_Kinase"/>
</dbReference>
<keyword evidence="5" id="KW-1185">Reference proteome</keyword>
<dbReference type="GO" id="GO:0019563">
    <property type="term" value="P:glycerol catabolic process"/>
    <property type="evidence" value="ECO:0007669"/>
    <property type="project" value="TreeGrafter"/>
</dbReference>
<dbReference type="AlphaFoldDB" id="G5I9W7"/>
<evidence type="ECO:0000313" key="5">
    <source>
        <dbReference type="Proteomes" id="UP000005384"/>
    </source>
</evidence>
<name>G5I9W7_9FIRM</name>
<reference evidence="4 5" key="1">
    <citation type="submission" date="2011-08" db="EMBL/GenBank/DDBJ databases">
        <title>The Genome Sequence of Clostridium hathewayi WAL-18680.</title>
        <authorList>
            <consortium name="The Broad Institute Genome Sequencing Platform"/>
            <person name="Earl A."/>
            <person name="Ward D."/>
            <person name="Feldgarden M."/>
            <person name="Gevers D."/>
            <person name="Finegold S.M."/>
            <person name="Summanen P.H."/>
            <person name="Molitoris D.R."/>
            <person name="Song M."/>
            <person name="Daigneault M."/>
            <person name="Allen-Vercoe E."/>
            <person name="Young S.K."/>
            <person name="Zeng Q."/>
            <person name="Gargeya S."/>
            <person name="Fitzgerald M."/>
            <person name="Haas B."/>
            <person name="Abouelleil A."/>
            <person name="Alvarado L."/>
            <person name="Arachchi H.M."/>
            <person name="Berlin A."/>
            <person name="Brown A."/>
            <person name="Chapman S.B."/>
            <person name="Chen Z."/>
            <person name="Dunbar C."/>
            <person name="Freedman E."/>
            <person name="Gearin G."/>
            <person name="Gellesch M."/>
            <person name="Goldberg J."/>
            <person name="Griggs A."/>
            <person name="Gujja S."/>
            <person name="Heiman D."/>
            <person name="Howarth C."/>
            <person name="Larson L."/>
            <person name="Lui A."/>
            <person name="MacDonald P.J.P."/>
            <person name="Montmayeur A."/>
            <person name="Murphy C."/>
            <person name="Neiman D."/>
            <person name="Pearson M."/>
            <person name="Priest M."/>
            <person name="Roberts A."/>
            <person name="Saif S."/>
            <person name="Shea T."/>
            <person name="Shenoy N."/>
            <person name="Sisk P."/>
            <person name="Stolte C."/>
            <person name="Sykes S."/>
            <person name="Wortman J."/>
            <person name="Nusbaum C."/>
            <person name="Birren B."/>
        </authorList>
    </citation>
    <scope>NUCLEOTIDE SEQUENCE [LARGE SCALE GENOMIC DNA]</scope>
    <source>
        <strain evidence="4 5">WAL-18680</strain>
    </source>
</reference>
<dbReference type="GO" id="GO:0004371">
    <property type="term" value="F:glycerone kinase activity"/>
    <property type="evidence" value="ECO:0007669"/>
    <property type="project" value="InterPro"/>
</dbReference>
<dbReference type="EMBL" id="ADLN01000001">
    <property type="protein sequence ID" value="EHI61856.1"/>
    <property type="molecule type" value="Genomic_DNA"/>
</dbReference>
<accession>G5I9W7</accession>
<dbReference type="RefSeq" id="WP_006778289.1">
    <property type="nucleotide sequence ID" value="NZ_CP040506.1"/>
</dbReference>
<dbReference type="SMART" id="SM01120">
    <property type="entry name" value="Dak2"/>
    <property type="match status" value="1"/>
</dbReference>
<dbReference type="HOGENOM" id="CLU_066424_1_0_9"/>
<dbReference type="InterPro" id="IPR004007">
    <property type="entry name" value="DhaL_dom"/>
</dbReference>
<dbReference type="PANTHER" id="PTHR28629">
    <property type="entry name" value="TRIOKINASE/FMN CYCLASE"/>
    <property type="match status" value="1"/>
</dbReference>
<feature type="domain" description="DhaL" evidence="3">
    <location>
        <begin position="4"/>
        <end position="201"/>
    </location>
</feature>
<comment type="caution">
    <text evidence="4">The sequence shown here is derived from an EMBL/GenBank/DDBJ whole genome shotgun (WGS) entry which is preliminary data.</text>
</comment>
<dbReference type="Proteomes" id="UP000005384">
    <property type="component" value="Unassembled WGS sequence"/>
</dbReference>
<gene>
    <name evidence="4" type="ORF">HMPREF9473_00307</name>
</gene>
<evidence type="ECO:0000313" key="4">
    <source>
        <dbReference type="EMBL" id="EHI61856.1"/>
    </source>
</evidence>
<evidence type="ECO:0000259" key="3">
    <source>
        <dbReference type="PROSITE" id="PS51480"/>
    </source>
</evidence>
<organism evidence="4 5">
    <name type="scientific">Hungatella hathewayi WAL-18680</name>
    <dbReference type="NCBI Taxonomy" id="742737"/>
    <lineage>
        <taxon>Bacteria</taxon>
        <taxon>Bacillati</taxon>
        <taxon>Bacillota</taxon>
        <taxon>Clostridia</taxon>
        <taxon>Lachnospirales</taxon>
        <taxon>Lachnospiraceae</taxon>
        <taxon>Hungatella</taxon>
    </lineage>
</organism>
<dbReference type="GO" id="GO:0005829">
    <property type="term" value="C:cytosol"/>
    <property type="evidence" value="ECO:0007669"/>
    <property type="project" value="TreeGrafter"/>
</dbReference>
<sequence>MDRGRLAELMAELSKVMKENRDYLVELDQRNGDGDLGISMDDGFRAAFQAVDGAEERDLGKVLAKAGKAFNEAAPSSLGTILTMGFMGMGKYLKGKENAGFAEMAEALRAGVAAIMEKTGTRPGEKTVIDALWPGMEAMVLWKDDEAKAVSEARRAAAEGAEKTRQMKPVHGRAAYYGEKGIGLVDGGAEAGRLIFEAVEKFWFRGAAGEGE</sequence>
<dbReference type="PANTHER" id="PTHR28629:SF4">
    <property type="entry name" value="TRIOKINASE_FMN CYCLASE"/>
    <property type="match status" value="1"/>
</dbReference>
<keyword evidence="1" id="KW-0808">Transferase</keyword>
<dbReference type="InterPro" id="IPR036117">
    <property type="entry name" value="DhaL_dom_sf"/>
</dbReference>
<dbReference type="SUPFAM" id="SSF101473">
    <property type="entry name" value="DhaL-like"/>
    <property type="match status" value="1"/>
</dbReference>
<dbReference type="PROSITE" id="PS51480">
    <property type="entry name" value="DHAL"/>
    <property type="match status" value="1"/>
</dbReference>
<protein>
    <recommendedName>
        <fullName evidence="3">DhaL domain-containing protein</fullName>
    </recommendedName>
</protein>